<keyword evidence="4" id="KW-1185">Reference proteome</keyword>
<evidence type="ECO:0000256" key="1">
    <source>
        <dbReference type="SAM" id="MobiDB-lite"/>
    </source>
</evidence>
<evidence type="ECO:0000313" key="3">
    <source>
        <dbReference type="EMBL" id="MFD2706955.1"/>
    </source>
</evidence>
<dbReference type="Gene3D" id="3.90.1340.10">
    <property type="entry name" value="Phage tail collar domain"/>
    <property type="match status" value="1"/>
</dbReference>
<evidence type="ECO:0000313" key="4">
    <source>
        <dbReference type="Proteomes" id="UP001597520"/>
    </source>
</evidence>
<dbReference type="EMBL" id="JBHUML010000006">
    <property type="protein sequence ID" value="MFD2706955.1"/>
    <property type="molecule type" value="Genomic_DNA"/>
</dbReference>
<dbReference type="InterPro" id="IPR011083">
    <property type="entry name" value="Phage_tail_collar_dom"/>
</dbReference>
<feature type="region of interest" description="Disordered" evidence="1">
    <location>
        <begin position="92"/>
        <end position="112"/>
    </location>
</feature>
<sequence>MPFIGEVRLFAGNYVPEGWAFCDGQLLSVNTNEALYSLIGTQFGGDGRQTFALPDFRGRVGIHQGQAPESGTEFTMGNAGGREEVVLQTNHLPSHTHKAAASSSRGTTSNPEGSVWADAQYLQYIETEPDETMDASIVSYEGDYGAHTNMMPYTAVHYIIALTGVYPSRSDQEEVEKHGI</sequence>
<reference evidence="4" key="1">
    <citation type="journal article" date="2019" name="Int. J. Syst. Evol. Microbiol.">
        <title>The Global Catalogue of Microorganisms (GCM) 10K type strain sequencing project: providing services to taxonomists for standard genome sequencing and annotation.</title>
        <authorList>
            <consortium name="The Broad Institute Genomics Platform"/>
            <consortium name="The Broad Institute Genome Sequencing Center for Infectious Disease"/>
            <person name="Wu L."/>
            <person name="Ma J."/>
        </authorList>
    </citation>
    <scope>NUCLEOTIDE SEQUENCE [LARGE SCALE GENOMIC DNA]</scope>
    <source>
        <strain evidence="4">KCTC 33792</strain>
    </source>
</reference>
<feature type="domain" description="Phage tail collar" evidence="2">
    <location>
        <begin position="5"/>
        <end position="60"/>
    </location>
</feature>
<protein>
    <submittedName>
        <fullName evidence="3">Phage tail protein</fullName>
    </submittedName>
</protein>
<comment type="caution">
    <text evidence="3">The sequence shown here is derived from an EMBL/GenBank/DDBJ whole genome shotgun (WGS) entry which is preliminary data.</text>
</comment>
<dbReference type="InterPro" id="IPR037053">
    <property type="entry name" value="Phage_tail_collar_dom_sf"/>
</dbReference>
<dbReference type="RefSeq" id="WP_380714281.1">
    <property type="nucleotide sequence ID" value="NZ_JBHUML010000006.1"/>
</dbReference>
<evidence type="ECO:0000259" key="2">
    <source>
        <dbReference type="Pfam" id="PF07484"/>
    </source>
</evidence>
<proteinExistence type="predicted"/>
<dbReference type="Pfam" id="PF07484">
    <property type="entry name" value="Collar"/>
    <property type="match status" value="1"/>
</dbReference>
<gene>
    <name evidence="3" type="ORF">ACFSUB_15955</name>
</gene>
<organism evidence="3 4">
    <name type="scientific">Salibacterium lacus</name>
    <dbReference type="NCBI Taxonomy" id="1898109"/>
    <lineage>
        <taxon>Bacteria</taxon>
        <taxon>Bacillati</taxon>
        <taxon>Bacillota</taxon>
        <taxon>Bacilli</taxon>
        <taxon>Bacillales</taxon>
        <taxon>Bacillaceae</taxon>
    </lineage>
</organism>
<accession>A0ABW5T7W6</accession>
<feature type="compositionally biased region" description="Polar residues" evidence="1">
    <location>
        <begin position="101"/>
        <end position="112"/>
    </location>
</feature>
<name>A0ABW5T7W6_9BACI</name>
<dbReference type="Proteomes" id="UP001597520">
    <property type="component" value="Unassembled WGS sequence"/>
</dbReference>
<dbReference type="SUPFAM" id="SSF88874">
    <property type="entry name" value="Receptor-binding domain of short tail fibre protein gp12"/>
    <property type="match status" value="1"/>
</dbReference>